<keyword evidence="3" id="KW-1185">Reference proteome</keyword>
<evidence type="ECO:0000313" key="2">
    <source>
        <dbReference type="EMBL" id="ARN83033.1"/>
    </source>
</evidence>
<reference evidence="2 3" key="1">
    <citation type="submission" date="2017-02" db="EMBL/GenBank/DDBJ databases">
        <authorList>
            <person name="Peterson S.W."/>
        </authorList>
    </citation>
    <scope>NUCLEOTIDE SEQUENCE [LARGE SCALE GENOMIC DNA]</scope>
    <source>
        <strain evidence="2 3">S285</strain>
    </source>
</reference>
<accession>A0A1W6MZQ3</accession>
<protein>
    <recommendedName>
        <fullName evidence="4">DUF3291 domain-containing protein</fullName>
    </recommendedName>
</protein>
<evidence type="ECO:0000313" key="3">
    <source>
        <dbReference type="Proteomes" id="UP000193978"/>
    </source>
</evidence>
<evidence type="ECO:0000256" key="1">
    <source>
        <dbReference type="SAM" id="MobiDB-lite"/>
    </source>
</evidence>
<organism evidence="2 3">
    <name type="scientific">Methylocystis bryophila</name>
    <dbReference type="NCBI Taxonomy" id="655015"/>
    <lineage>
        <taxon>Bacteria</taxon>
        <taxon>Pseudomonadati</taxon>
        <taxon>Pseudomonadota</taxon>
        <taxon>Alphaproteobacteria</taxon>
        <taxon>Hyphomicrobiales</taxon>
        <taxon>Methylocystaceae</taxon>
        <taxon>Methylocystis</taxon>
    </lineage>
</organism>
<dbReference type="AlphaFoldDB" id="A0A1W6MZQ3"/>
<gene>
    <name evidence="2" type="ORF">B1812_20275</name>
</gene>
<dbReference type="SUPFAM" id="SSF54909">
    <property type="entry name" value="Dimeric alpha+beta barrel"/>
    <property type="match status" value="1"/>
</dbReference>
<sequence>MPILAMTRFRLKSIWLLPQFMRASELAVAQLRIAPGFLGAKLLAEPNLAMWTASLWRSEESMRAYYLTGAHRKLMPELADVACEAIAGHVERESCELPSWRIIHAELCRAGRFSEALSEPNKRHSDREVTPPKFTFFTRPVTPAGSDSG</sequence>
<proteinExistence type="predicted"/>
<dbReference type="Proteomes" id="UP000193978">
    <property type="component" value="Chromosome"/>
</dbReference>
<dbReference type="EMBL" id="CP019948">
    <property type="protein sequence ID" value="ARN83033.1"/>
    <property type="molecule type" value="Genomic_DNA"/>
</dbReference>
<name>A0A1W6MZQ3_9HYPH</name>
<dbReference type="InterPro" id="IPR011008">
    <property type="entry name" value="Dimeric_a/b-barrel"/>
</dbReference>
<dbReference type="OrthoDB" id="1550774at2"/>
<dbReference type="KEGG" id="mbry:B1812_20275"/>
<evidence type="ECO:0008006" key="4">
    <source>
        <dbReference type="Google" id="ProtNLM"/>
    </source>
</evidence>
<feature type="compositionally biased region" description="Basic and acidic residues" evidence="1">
    <location>
        <begin position="120"/>
        <end position="130"/>
    </location>
</feature>
<feature type="region of interest" description="Disordered" evidence="1">
    <location>
        <begin position="119"/>
        <end position="149"/>
    </location>
</feature>
<dbReference type="RefSeq" id="WP_085773178.1">
    <property type="nucleotide sequence ID" value="NZ_AP027149.1"/>
</dbReference>